<feature type="domain" description="Inosine/uridine-preferring nucleoside hydrolase" evidence="4">
    <location>
        <begin position="14"/>
        <end position="314"/>
    </location>
</feature>
<keyword evidence="3" id="KW-0326">Glycosidase</keyword>
<keyword evidence="6" id="KW-1185">Reference proteome</keyword>
<dbReference type="AlphaFoldDB" id="A0AAV1INY8"/>
<dbReference type="InterPro" id="IPR001910">
    <property type="entry name" value="Inosine/uridine_hydrolase_dom"/>
</dbReference>
<evidence type="ECO:0000259" key="4">
    <source>
        <dbReference type="Pfam" id="PF01156"/>
    </source>
</evidence>
<dbReference type="GO" id="GO:0006152">
    <property type="term" value="P:purine nucleoside catabolic process"/>
    <property type="evidence" value="ECO:0007669"/>
    <property type="project" value="TreeGrafter"/>
</dbReference>
<name>A0AAV1INY8_9CHLO</name>
<protein>
    <recommendedName>
        <fullName evidence="4">Inosine/uridine-preferring nucleoside hydrolase domain-containing protein</fullName>
    </recommendedName>
</protein>
<dbReference type="Proteomes" id="UP001314263">
    <property type="component" value="Unassembled WGS sequence"/>
</dbReference>
<organism evidence="5 6">
    <name type="scientific">Coccomyxa viridis</name>
    <dbReference type="NCBI Taxonomy" id="1274662"/>
    <lineage>
        <taxon>Eukaryota</taxon>
        <taxon>Viridiplantae</taxon>
        <taxon>Chlorophyta</taxon>
        <taxon>core chlorophytes</taxon>
        <taxon>Trebouxiophyceae</taxon>
        <taxon>Trebouxiophyceae incertae sedis</taxon>
        <taxon>Coccomyxaceae</taxon>
        <taxon>Coccomyxa</taxon>
    </lineage>
</organism>
<dbReference type="GO" id="GO:0008477">
    <property type="term" value="F:purine nucleosidase activity"/>
    <property type="evidence" value="ECO:0007669"/>
    <property type="project" value="TreeGrafter"/>
</dbReference>
<dbReference type="CDD" id="cd02651">
    <property type="entry name" value="nuc_hydro_IU_UC_XIUA"/>
    <property type="match status" value="1"/>
</dbReference>
<evidence type="ECO:0000256" key="2">
    <source>
        <dbReference type="ARBA" id="ARBA00022801"/>
    </source>
</evidence>
<sequence>MMGEASQPVGVKKVWLDCDPGHDDALAIILAGYDRRLKLIGVSTVAGNQTVEKVTLNALGVLTAAGLRDIPVAQGQAKPLIRAPQICPAIHGDSGLEFHDGGSMQDYAVGSPVLEKAVLYMHSCISSHAEHERVTLVCTGALTNAALLVTLFPEVLDSIEIVLMGGCMGTGNTGSVAEFNIQSDPEAAKIVFECGVPLTMVPLEVTHRALATPGVLQRLTARPTPFLQLMHKLLLFFAQTYRDVFSFEHPPLHDPLAVFYVACPEAFKVKRMRVDIETCSTLSAGQTVCDIWGQSALAPNATVALEADISTFWEAMISALLKADMVSPLKSPANPV</sequence>
<dbReference type="InterPro" id="IPR036452">
    <property type="entry name" value="Ribo_hydro-like"/>
</dbReference>
<comment type="similarity">
    <text evidence="1">Belongs to the IUNH family.</text>
</comment>
<dbReference type="PANTHER" id="PTHR12304:SF59">
    <property type="entry name" value="INOSINE-URIDINE PREFERRING NUCLEOSIDE HYDROLASE FAMILY PROTEIN"/>
    <property type="match status" value="1"/>
</dbReference>
<evidence type="ECO:0000256" key="3">
    <source>
        <dbReference type="ARBA" id="ARBA00023295"/>
    </source>
</evidence>
<dbReference type="EMBL" id="CAUYUE010000018">
    <property type="protein sequence ID" value="CAK0787850.1"/>
    <property type="molecule type" value="Genomic_DNA"/>
</dbReference>
<evidence type="ECO:0000313" key="5">
    <source>
        <dbReference type="EMBL" id="CAK0787850.1"/>
    </source>
</evidence>
<dbReference type="InterPro" id="IPR023186">
    <property type="entry name" value="IUNH"/>
</dbReference>
<dbReference type="Pfam" id="PF01156">
    <property type="entry name" value="IU_nuc_hydro"/>
    <property type="match status" value="1"/>
</dbReference>
<keyword evidence="2" id="KW-0378">Hydrolase</keyword>
<comment type="caution">
    <text evidence="5">The sequence shown here is derived from an EMBL/GenBank/DDBJ whole genome shotgun (WGS) entry which is preliminary data.</text>
</comment>
<evidence type="ECO:0000256" key="1">
    <source>
        <dbReference type="ARBA" id="ARBA00009176"/>
    </source>
</evidence>
<evidence type="ECO:0000313" key="6">
    <source>
        <dbReference type="Proteomes" id="UP001314263"/>
    </source>
</evidence>
<dbReference type="PANTHER" id="PTHR12304">
    <property type="entry name" value="INOSINE-URIDINE PREFERRING NUCLEOSIDE HYDROLASE"/>
    <property type="match status" value="1"/>
</dbReference>
<proteinExistence type="inferred from homology"/>
<accession>A0AAV1INY8</accession>
<dbReference type="SUPFAM" id="SSF53590">
    <property type="entry name" value="Nucleoside hydrolase"/>
    <property type="match status" value="1"/>
</dbReference>
<dbReference type="GO" id="GO:0005829">
    <property type="term" value="C:cytosol"/>
    <property type="evidence" value="ECO:0007669"/>
    <property type="project" value="TreeGrafter"/>
</dbReference>
<dbReference type="Gene3D" id="3.90.245.10">
    <property type="entry name" value="Ribonucleoside hydrolase-like"/>
    <property type="match status" value="1"/>
</dbReference>
<reference evidence="5 6" key="1">
    <citation type="submission" date="2023-10" db="EMBL/GenBank/DDBJ databases">
        <authorList>
            <person name="Maclean D."/>
            <person name="Macfadyen A."/>
        </authorList>
    </citation>
    <scope>NUCLEOTIDE SEQUENCE [LARGE SCALE GENOMIC DNA]</scope>
</reference>
<gene>
    <name evidence="5" type="ORF">CVIRNUC_011072</name>
</gene>